<evidence type="ECO:0000256" key="2">
    <source>
        <dbReference type="ARBA" id="ARBA00022723"/>
    </source>
</evidence>
<dbReference type="PROSITE" id="PS00198">
    <property type="entry name" value="4FE4S_FER_1"/>
    <property type="match status" value="1"/>
</dbReference>
<dbReference type="PIRSF" id="PIRSF000139">
    <property type="entry name" value="Glc_ox_4Fe-4S"/>
    <property type="match status" value="1"/>
</dbReference>
<keyword evidence="6" id="KW-0813">Transport</keyword>
<keyword evidence="4 6" id="KW-0408">Iron</keyword>
<evidence type="ECO:0000256" key="4">
    <source>
        <dbReference type="ARBA" id="ARBA00023004"/>
    </source>
</evidence>
<evidence type="ECO:0000313" key="9">
    <source>
        <dbReference type="EMBL" id="GAQ95294.1"/>
    </source>
</evidence>
<keyword evidence="10" id="KW-1185">Reference proteome</keyword>
<evidence type="ECO:0000256" key="7">
    <source>
        <dbReference type="SAM" id="Phobius"/>
    </source>
</evidence>
<comment type="caution">
    <text evidence="9">The sequence shown here is derived from an EMBL/GenBank/DDBJ whole genome shotgun (WGS) entry which is preliminary data.</text>
</comment>
<keyword evidence="1 6" id="KW-0004">4Fe-4S</keyword>
<dbReference type="InterPro" id="IPR004017">
    <property type="entry name" value="Cys_rich_dom"/>
</dbReference>
<accession>A0A0U9HQI9</accession>
<keyword evidence="6" id="KW-0249">Electron transport</keyword>
<comment type="function">
    <text evidence="6">Component of a complex that catalyzes the oxidation of glycolate to glyoxylate.</text>
</comment>
<comment type="cofactor">
    <cofactor evidence="6">
        <name>[4Fe-4S] cluster</name>
        <dbReference type="ChEBI" id="CHEBI:49883"/>
    </cofactor>
    <text evidence="6">Binds 2 [4Fe-4S] clusters.</text>
</comment>
<reference evidence="10" key="1">
    <citation type="submission" date="2016-01" db="EMBL/GenBank/DDBJ databases">
        <title>Draft genome sequence of Thermodesulfovibrio aggregans strain TGE-P1.</title>
        <authorList>
            <person name="Sekiguchi Y."/>
            <person name="Ohashi A."/>
            <person name="Matsuura N."/>
            <person name="Tourlousse M.D."/>
        </authorList>
    </citation>
    <scope>NUCLEOTIDE SEQUENCE [LARGE SCALE GENOMIC DNA]</scope>
    <source>
        <strain evidence="10">TGE-P1</strain>
    </source>
</reference>
<dbReference type="Pfam" id="PF02754">
    <property type="entry name" value="CCG"/>
    <property type="match status" value="2"/>
</dbReference>
<dbReference type="AlphaFoldDB" id="A0A0U9HQI9"/>
<keyword evidence="2 6" id="KW-0479">Metal-binding</keyword>
<protein>
    <recommendedName>
        <fullName evidence="6">Glycolate oxidase iron-sulfur subunit</fullName>
        <ecNumber evidence="6">1.1.99.14</ecNumber>
    </recommendedName>
</protein>
<dbReference type="GO" id="GO:0019154">
    <property type="term" value="F:glycolate dehydrogenase activity"/>
    <property type="evidence" value="ECO:0007669"/>
    <property type="project" value="UniProtKB-EC"/>
</dbReference>
<evidence type="ECO:0000313" key="10">
    <source>
        <dbReference type="Proteomes" id="UP000054976"/>
    </source>
</evidence>
<dbReference type="GO" id="GO:0051539">
    <property type="term" value="F:4 iron, 4 sulfur cluster binding"/>
    <property type="evidence" value="ECO:0007669"/>
    <property type="project" value="UniProtKB-UniRule"/>
</dbReference>
<dbReference type="InterPro" id="IPR017900">
    <property type="entry name" value="4Fe4S_Fe_S_CS"/>
</dbReference>
<evidence type="ECO:0000259" key="8">
    <source>
        <dbReference type="PROSITE" id="PS51379"/>
    </source>
</evidence>
<feature type="domain" description="4Fe-4S ferredoxin-type" evidence="8">
    <location>
        <begin position="1"/>
        <end position="28"/>
    </location>
</feature>
<dbReference type="STRING" id="86166.TAGGR_2183"/>
<feature type="transmembrane region" description="Helical" evidence="7">
    <location>
        <begin position="92"/>
        <end position="111"/>
    </location>
</feature>
<keyword evidence="7" id="KW-0812">Transmembrane</keyword>
<comment type="catalytic activity">
    <reaction evidence="6">
        <text>glycolate + A = glyoxylate + AH2</text>
        <dbReference type="Rhea" id="RHEA:21264"/>
        <dbReference type="ChEBI" id="CHEBI:13193"/>
        <dbReference type="ChEBI" id="CHEBI:17499"/>
        <dbReference type="ChEBI" id="CHEBI:29805"/>
        <dbReference type="ChEBI" id="CHEBI:36655"/>
        <dbReference type="EC" id="1.1.99.14"/>
    </reaction>
</comment>
<name>A0A0U9HQI9_9BACT</name>
<evidence type="ECO:0000256" key="1">
    <source>
        <dbReference type="ARBA" id="ARBA00022485"/>
    </source>
</evidence>
<dbReference type="OrthoDB" id="9770306at2"/>
<evidence type="ECO:0000256" key="5">
    <source>
        <dbReference type="ARBA" id="ARBA00023014"/>
    </source>
</evidence>
<proteinExistence type="predicted"/>
<sequence>MEFLTECNKCGKCKETCPGYQAFLKESFSPRGRLRLAKALQEKEILYDESLKKRFFSCLLCGSCETSCPLNINITSILYRARTESKKTLLQYLFKYFSLYPHIFFSILSILNRFDKFMSIINLPYFNRISSLEIKPQSNSLQVHSKVKPAGRIAIFLGCTSKYLIPSITEALIYILNWLNYEVIVPKQHCCGAPLLSAGFEKEAKNLAIKNLEVYKSFNIDGILTPCPTCAHFIGDVYKELIGEKLKVLKLADLFREKDREISGQYKGNAFFHISCHTSNYVKDSDDILSLLQKFGYNAQKKTGCCGFGGLFSFLFEKQSMDILRKKVLEYEKADMIISSCPNCIIQFKLAMKNKKIVHYAEAIEKILKGAKNGRAF</sequence>
<dbReference type="Proteomes" id="UP000054976">
    <property type="component" value="Unassembled WGS sequence"/>
</dbReference>
<dbReference type="GO" id="GO:0046872">
    <property type="term" value="F:metal ion binding"/>
    <property type="evidence" value="ECO:0007669"/>
    <property type="project" value="UniProtKB-UniRule"/>
</dbReference>
<dbReference type="InterPro" id="IPR009051">
    <property type="entry name" value="Helical_ferredxn"/>
</dbReference>
<gene>
    <name evidence="9" type="ORF">TAGGR_2183</name>
</gene>
<dbReference type="SUPFAM" id="SSF46548">
    <property type="entry name" value="alpha-helical ferredoxin"/>
    <property type="match status" value="1"/>
</dbReference>
<keyword evidence="7" id="KW-0472">Membrane</keyword>
<dbReference type="EC" id="1.1.99.14" evidence="6"/>
<comment type="catalytic activity">
    <reaction evidence="6">
        <text>(R)-lactate + A = pyruvate + AH2</text>
        <dbReference type="Rhea" id="RHEA:15089"/>
        <dbReference type="ChEBI" id="CHEBI:13193"/>
        <dbReference type="ChEBI" id="CHEBI:15361"/>
        <dbReference type="ChEBI" id="CHEBI:16004"/>
        <dbReference type="ChEBI" id="CHEBI:17499"/>
    </reaction>
</comment>
<keyword evidence="5 6" id="KW-0411">Iron-sulfur</keyword>
<evidence type="ECO:0000256" key="3">
    <source>
        <dbReference type="ARBA" id="ARBA00022737"/>
    </source>
</evidence>
<dbReference type="InterPro" id="IPR012257">
    <property type="entry name" value="Glc_ox_4Fe-4S"/>
</dbReference>
<evidence type="ECO:0000256" key="6">
    <source>
        <dbReference type="PIRNR" id="PIRNR000139"/>
    </source>
</evidence>
<dbReference type="Gene3D" id="1.10.1060.10">
    <property type="entry name" value="Alpha-helical ferredoxin"/>
    <property type="match status" value="1"/>
</dbReference>
<dbReference type="InterPro" id="IPR017896">
    <property type="entry name" value="4Fe4S_Fe-S-bd"/>
</dbReference>
<keyword evidence="7" id="KW-1133">Transmembrane helix</keyword>
<dbReference type="EMBL" id="BCNO01000002">
    <property type="protein sequence ID" value="GAQ95294.1"/>
    <property type="molecule type" value="Genomic_DNA"/>
</dbReference>
<dbReference type="PANTHER" id="PTHR32479:SF20">
    <property type="entry name" value="GLYCOLATE OXIDASE IRON-SULFUR SUBUNIT"/>
    <property type="match status" value="1"/>
</dbReference>
<dbReference type="PROSITE" id="PS51379">
    <property type="entry name" value="4FE4S_FER_2"/>
    <property type="match status" value="1"/>
</dbReference>
<dbReference type="PANTHER" id="PTHR32479">
    <property type="entry name" value="GLYCOLATE OXIDASE IRON-SULFUR SUBUNIT"/>
    <property type="match status" value="1"/>
</dbReference>
<dbReference type="Pfam" id="PF13183">
    <property type="entry name" value="Fer4_8"/>
    <property type="match status" value="1"/>
</dbReference>
<organism evidence="9 10">
    <name type="scientific">Thermodesulfovibrio aggregans</name>
    <dbReference type="NCBI Taxonomy" id="86166"/>
    <lineage>
        <taxon>Bacteria</taxon>
        <taxon>Pseudomonadati</taxon>
        <taxon>Nitrospirota</taxon>
        <taxon>Thermodesulfovibrionia</taxon>
        <taxon>Thermodesulfovibrionales</taxon>
        <taxon>Thermodesulfovibrionaceae</taxon>
        <taxon>Thermodesulfovibrio</taxon>
    </lineage>
</organism>
<keyword evidence="3" id="KW-0677">Repeat</keyword>